<keyword evidence="6 7" id="KW-0804">Transcription</keyword>
<dbReference type="InterPro" id="IPR037914">
    <property type="entry name" value="SpoVT-AbrB_sf"/>
</dbReference>
<evidence type="ECO:0000256" key="4">
    <source>
        <dbReference type="ARBA" id="ARBA00023015"/>
    </source>
</evidence>
<comment type="subunit">
    <text evidence="7">Forms oligomers.</text>
</comment>
<dbReference type="InterPro" id="IPR020603">
    <property type="entry name" value="MraZ_dom"/>
</dbReference>
<evidence type="ECO:0000256" key="1">
    <source>
        <dbReference type="ARBA" id="ARBA00013860"/>
    </source>
</evidence>
<dbReference type="Proteomes" id="UP001057498">
    <property type="component" value="Chromosome"/>
</dbReference>
<dbReference type="InterPro" id="IPR035644">
    <property type="entry name" value="MraZ_C"/>
</dbReference>
<dbReference type="Pfam" id="PF02381">
    <property type="entry name" value="MraZ"/>
    <property type="match status" value="1"/>
</dbReference>
<keyword evidence="3" id="KW-0677">Repeat</keyword>
<evidence type="ECO:0000313" key="9">
    <source>
        <dbReference type="EMBL" id="BDI04221.1"/>
    </source>
</evidence>
<evidence type="ECO:0000256" key="3">
    <source>
        <dbReference type="ARBA" id="ARBA00022737"/>
    </source>
</evidence>
<keyword evidence="10" id="KW-1185">Reference proteome</keyword>
<organism evidence="9 10">
    <name type="scientific">Sphaerotilus microaerophilus</name>
    <dbReference type="NCBI Taxonomy" id="2914710"/>
    <lineage>
        <taxon>Bacteria</taxon>
        <taxon>Pseudomonadati</taxon>
        <taxon>Pseudomonadota</taxon>
        <taxon>Betaproteobacteria</taxon>
        <taxon>Burkholderiales</taxon>
        <taxon>Sphaerotilaceae</taxon>
        <taxon>Sphaerotilus</taxon>
    </lineage>
</organism>
<comment type="similarity">
    <text evidence="7">Belongs to the MraZ family.</text>
</comment>
<reference evidence="9" key="1">
    <citation type="submission" date="2022-04" db="EMBL/GenBank/DDBJ databases">
        <title>Whole genome sequence of Sphaerotilus sp. FB-5.</title>
        <authorList>
            <person name="Takeda M."/>
            <person name="Narihara S."/>
            <person name="Akimoto M."/>
            <person name="Akimoto R."/>
            <person name="Nishiyashiki S."/>
            <person name="Murakami T."/>
        </authorList>
    </citation>
    <scope>NUCLEOTIDE SEQUENCE</scope>
    <source>
        <strain evidence="9">FB-5</strain>
    </source>
</reference>
<keyword evidence="4 7" id="KW-0805">Transcription regulation</keyword>
<evidence type="ECO:0000313" key="10">
    <source>
        <dbReference type="Proteomes" id="UP001057498"/>
    </source>
</evidence>
<evidence type="ECO:0000256" key="5">
    <source>
        <dbReference type="ARBA" id="ARBA00023125"/>
    </source>
</evidence>
<dbReference type="InterPro" id="IPR003444">
    <property type="entry name" value="MraZ"/>
</dbReference>
<protein>
    <recommendedName>
        <fullName evidence="1 7">Transcriptional regulator MraZ</fullName>
    </recommendedName>
</protein>
<dbReference type="PANTHER" id="PTHR34701:SF1">
    <property type="entry name" value="TRANSCRIPTIONAL REGULATOR MRAZ"/>
    <property type="match status" value="1"/>
</dbReference>
<dbReference type="InterPro" id="IPR035642">
    <property type="entry name" value="MraZ_N"/>
</dbReference>
<dbReference type="SUPFAM" id="SSF89447">
    <property type="entry name" value="AbrB/MazE/MraZ-like"/>
    <property type="match status" value="1"/>
</dbReference>
<sequence>MTVPARHRELLTSLAGGQLTITKHPEGCLMVFPRPVWEGFRAKVEAMPLSASGWKRIFLGSAMDVEIDSGSRVLVSPELRSAAGLDHDVLLIGMGNHLELWDAARYAAAEAKVLEQPMPDVLQDFSF</sequence>
<dbReference type="InterPro" id="IPR007159">
    <property type="entry name" value="SpoVT-AbrB_dom"/>
</dbReference>
<name>A0ABN6PGW7_9BURK</name>
<keyword evidence="5 7" id="KW-0238">DNA-binding</keyword>
<evidence type="ECO:0000256" key="6">
    <source>
        <dbReference type="ARBA" id="ARBA00023163"/>
    </source>
</evidence>
<dbReference type="InterPro" id="IPR038619">
    <property type="entry name" value="MraZ_sf"/>
</dbReference>
<evidence type="ECO:0000256" key="2">
    <source>
        <dbReference type="ARBA" id="ARBA00022490"/>
    </source>
</evidence>
<dbReference type="CDD" id="cd16320">
    <property type="entry name" value="MraZ_N"/>
    <property type="match status" value="1"/>
</dbReference>
<accession>A0ABN6PGW7</accession>
<comment type="subcellular location">
    <subcellularLocation>
        <location evidence="7">Cytoplasm</location>
        <location evidence="7">Nucleoid</location>
    </subcellularLocation>
</comment>
<evidence type="ECO:0000259" key="8">
    <source>
        <dbReference type="PROSITE" id="PS51740"/>
    </source>
</evidence>
<dbReference type="CDD" id="cd16321">
    <property type="entry name" value="MraZ_C"/>
    <property type="match status" value="1"/>
</dbReference>
<proteinExistence type="inferred from homology"/>
<dbReference type="PANTHER" id="PTHR34701">
    <property type="entry name" value="TRANSCRIPTIONAL REGULATOR MRAZ"/>
    <property type="match status" value="1"/>
</dbReference>
<dbReference type="PROSITE" id="PS51740">
    <property type="entry name" value="SPOVT_ABRB"/>
    <property type="match status" value="2"/>
</dbReference>
<dbReference type="EMBL" id="AP025730">
    <property type="protein sequence ID" value="BDI04221.1"/>
    <property type="molecule type" value="Genomic_DNA"/>
</dbReference>
<feature type="domain" description="SpoVT-AbrB" evidence="8">
    <location>
        <begin position="62"/>
        <end position="105"/>
    </location>
</feature>
<dbReference type="HAMAP" id="MF_01008">
    <property type="entry name" value="MraZ"/>
    <property type="match status" value="1"/>
</dbReference>
<gene>
    <name evidence="7 9" type="primary">mraZ</name>
    <name evidence="9" type="ORF">CATMQ487_11910</name>
</gene>
<feature type="domain" description="SpoVT-AbrB" evidence="8">
    <location>
        <begin position="1"/>
        <end position="36"/>
    </location>
</feature>
<keyword evidence="2 7" id="KW-0963">Cytoplasm</keyword>
<dbReference type="Gene3D" id="3.40.1550.20">
    <property type="entry name" value="Transcriptional regulator MraZ domain"/>
    <property type="match status" value="1"/>
</dbReference>
<evidence type="ECO:0000256" key="7">
    <source>
        <dbReference type="HAMAP-Rule" id="MF_01008"/>
    </source>
</evidence>